<dbReference type="InterPro" id="IPR020575">
    <property type="entry name" value="Hsp90_N"/>
</dbReference>
<evidence type="ECO:0000313" key="14">
    <source>
        <dbReference type="Proteomes" id="UP000275461"/>
    </source>
</evidence>
<keyword evidence="4 10" id="KW-0547">Nucleotide-binding</keyword>
<dbReference type="FunFam" id="3.30.565.10:FF:000009">
    <property type="entry name" value="Molecular chaperone HtpG"/>
    <property type="match status" value="1"/>
</dbReference>
<evidence type="ECO:0000256" key="7">
    <source>
        <dbReference type="ARBA" id="ARBA00023186"/>
    </source>
</evidence>
<evidence type="ECO:0000256" key="8">
    <source>
        <dbReference type="ARBA" id="ARBA00058590"/>
    </source>
</evidence>
<dbReference type="AlphaFoldDB" id="A0A498CEK6"/>
<keyword evidence="3 10" id="KW-0963">Cytoplasm</keyword>
<dbReference type="Gene3D" id="3.40.50.11260">
    <property type="match status" value="1"/>
</dbReference>
<keyword evidence="6 10" id="KW-0346">Stress response</keyword>
<dbReference type="Gene3D" id="3.30.565.10">
    <property type="entry name" value="Histidine kinase-like ATPase, C-terminal domain"/>
    <property type="match status" value="1"/>
</dbReference>
<dbReference type="PROSITE" id="PS00298">
    <property type="entry name" value="HSP90"/>
    <property type="match status" value="1"/>
</dbReference>
<feature type="region of interest" description="C" evidence="10">
    <location>
        <begin position="566"/>
        <end position="652"/>
    </location>
</feature>
<reference evidence="13 14" key="1">
    <citation type="submission" date="2018-10" db="EMBL/GenBank/DDBJ databases">
        <title>Genomic Encyclopedia of Type Strains, Phase IV (KMG-IV): sequencing the most valuable type-strain genomes for metagenomic binning, comparative biology and taxonomic classification.</title>
        <authorList>
            <person name="Goeker M."/>
        </authorList>
    </citation>
    <scope>NUCLEOTIDE SEQUENCE [LARGE SCALE GENOMIC DNA]</scope>
    <source>
        <strain evidence="13 14">DSM 12769</strain>
    </source>
</reference>
<comment type="function">
    <text evidence="8 10">Molecular chaperone. Has ATPase activity.</text>
</comment>
<evidence type="ECO:0000256" key="5">
    <source>
        <dbReference type="ARBA" id="ARBA00022840"/>
    </source>
</evidence>
<feature type="binding site" evidence="11">
    <location>
        <position position="88"/>
    </location>
    <ligand>
        <name>ATP</name>
        <dbReference type="ChEBI" id="CHEBI:30616"/>
    </ligand>
</feature>
<dbReference type="GO" id="GO:0051082">
    <property type="term" value="F:unfolded protein binding"/>
    <property type="evidence" value="ECO:0007669"/>
    <property type="project" value="UniProtKB-UniRule"/>
</dbReference>
<comment type="subunit">
    <text evidence="10">Homodimer.</text>
</comment>
<proteinExistence type="inferred from homology"/>
<dbReference type="RefSeq" id="WP_121441324.1">
    <property type="nucleotide sequence ID" value="NZ_RCDA01000001.1"/>
</dbReference>
<organism evidence="13 14">
    <name type="scientific">Alkalispirillum mobile</name>
    <dbReference type="NCBI Taxonomy" id="85925"/>
    <lineage>
        <taxon>Bacteria</taxon>
        <taxon>Pseudomonadati</taxon>
        <taxon>Pseudomonadota</taxon>
        <taxon>Gammaproteobacteria</taxon>
        <taxon>Chromatiales</taxon>
        <taxon>Ectothiorhodospiraceae</taxon>
        <taxon>Alkalispirillum</taxon>
    </lineage>
</organism>
<dbReference type="SUPFAM" id="SSF54211">
    <property type="entry name" value="Ribosomal protein S5 domain 2-like"/>
    <property type="match status" value="1"/>
</dbReference>
<dbReference type="EMBL" id="RCDA01000001">
    <property type="protein sequence ID" value="RLK50868.1"/>
    <property type="molecule type" value="Genomic_DNA"/>
</dbReference>
<feature type="binding site" evidence="11">
    <location>
        <position position="83"/>
    </location>
    <ligand>
        <name>ATP</name>
        <dbReference type="ChEBI" id="CHEBI:30616"/>
    </ligand>
</feature>
<feature type="binding site" evidence="11">
    <location>
        <begin position="125"/>
        <end position="130"/>
    </location>
    <ligand>
        <name>ATP</name>
        <dbReference type="ChEBI" id="CHEBI:30616"/>
    </ligand>
</feature>
<dbReference type="HAMAP" id="MF_00505">
    <property type="entry name" value="HSP90"/>
    <property type="match status" value="1"/>
</dbReference>
<dbReference type="Gene3D" id="1.20.120.790">
    <property type="entry name" value="Heat shock protein 90, C-terminal domain"/>
    <property type="match status" value="1"/>
</dbReference>
<dbReference type="PRINTS" id="PR00775">
    <property type="entry name" value="HEATSHOCK90"/>
</dbReference>
<dbReference type="PANTHER" id="PTHR11528">
    <property type="entry name" value="HEAT SHOCK PROTEIN 90 FAMILY MEMBER"/>
    <property type="match status" value="1"/>
</dbReference>
<keyword evidence="14" id="KW-1185">Reference proteome</keyword>
<evidence type="ECO:0000256" key="4">
    <source>
        <dbReference type="ARBA" id="ARBA00022741"/>
    </source>
</evidence>
<name>A0A498CEK6_9GAMM</name>
<dbReference type="GO" id="GO:0005737">
    <property type="term" value="C:cytoplasm"/>
    <property type="evidence" value="ECO:0007669"/>
    <property type="project" value="UniProtKB-SubCell"/>
</dbReference>
<dbReference type="InterPro" id="IPR037196">
    <property type="entry name" value="HSP90_C"/>
</dbReference>
<dbReference type="SUPFAM" id="SSF55874">
    <property type="entry name" value="ATPase domain of HSP90 chaperone/DNA topoisomerase II/histidine kinase"/>
    <property type="match status" value="1"/>
</dbReference>
<evidence type="ECO:0000256" key="1">
    <source>
        <dbReference type="ARBA" id="ARBA00004496"/>
    </source>
</evidence>
<protein>
    <recommendedName>
        <fullName evidence="9 10">Chaperone protein HtpG</fullName>
    </recommendedName>
    <alternativeName>
        <fullName evidence="10">Heat shock protein HtpG</fullName>
    </alternativeName>
    <alternativeName>
        <fullName evidence="10">High temperature protein G</fullName>
    </alternativeName>
</protein>
<comment type="caution">
    <text evidence="10">Lacks conserved residue(s) required for the propagation of feature annotation.</text>
</comment>
<comment type="subcellular location">
    <subcellularLocation>
        <location evidence="1 10">Cytoplasm</location>
    </subcellularLocation>
</comment>
<feature type="binding site" evidence="11">
    <location>
        <position position="37"/>
    </location>
    <ligand>
        <name>ATP</name>
        <dbReference type="ChEBI" id="CHEBI:30616"/>
    </ligand>
</feature>
<dbReference type="InterPro" id="IPR020568">
    <property type="entry name" value="Ribosomal_Su5_D2-typ_SF"/>
</dbReference>
<evidence type="ECO:0000256" key="11">
    <source>
        <dbReference type="PIRSR" id="PIRSR002583-1"/>
    </source>
</evidence>
<evidence type="ECO:0000256" key="2">
    <source>
        <dbReference type="ARBA" id="ARBA00008239"/>
    </source>
</evidence>
<feature type="binding site" evidence="11">
    <location>
        <position position="96"/>
    </location>
    <ligand>
        <name>ATP</name>
        <dbReference type="ChEBI" id="CHEBI:30616"/>
    </ligand>
</feature>
<dbReference type="GO" id="GO:0140662">
    <property type="term" value="F:ATP-dependent protein folding chaperone"/>
    <property type="evidence" value="ECO:0007669"/>
    <property type="project" value="InterPro"/>
</dbReference>
<keyword evidence="7 10" id="KW-0143">Chaperone</keyword>
<dbReference type="InterPro" id="IPR019805">
    <property type="entry name" value="Heat_shock_protein_90_CS"/>
</dbReference>
<sequence>MATDAHKETLEFQAEVQQLLHLMIHSLYSNKDIFLRELISNASDAIDKLRFQSLQDESLLEGEGDLRIRVSVDKDARTITVADNGIGMTRDEVAENLGTIARSGTKAFLEQLTGDQQKDAKLIGQFGVGFYSAFVVAEHVTVHTRKAGLGAEHGVRWSSDGKGAYTLESEENPERGTRVVLTLPESQSEYLDDWRLKGIIRRYSDHIDVPIQMPAQAEDKDEQEDEAEKAEAAETWETVNNTNALWTRPKSEISDDDYKAFYKHVAHDFDDPMVWLHNHVEGRQSYTSLLYIPKNPPFDLYEREPAHGIKLYVRRVFIMEDTEKLMPRYLRFVRGLVDSDDLPLNVSRELLQHNPLLDKIRSASVKRILDRLEKMAKNEPEQYAEFYGNFGKVLKEGVAEDFANRERIARLLRFSTTQDEDETPAVSLDDYIGRMKEGQEAIYYVTAESFNAARNSPHLEVFRKKGVEVLLLPDPVDEWVITHLNEYDGKPLKSVAKGGLDLGDLEDQEEKKAAEEATESHKDLLEKLKGALEDKVSEVRVSTRLTDSPACLVVGEYDFGMGMQRLLKAAGHAMPQGKPALEINIDHPIVQRLDKGLDDARFSDWAAVLHDQALLTEGGQLEDPAAFVKRVNALLTEQARAGEAKDSAARED</sequence>
<evidence type="ECO:0000259" key="12">
    <source>
        <dbReference type="SMART" id="SM00387"/>
    </source>
</evidence>
<evidence type="ECO:0000256" key="3">
    <source>
        <dbReference type="ARBA" id="ARBA00022490"/>
    </source>
</evidence>
<dbReference type="Gene3D" id="3.30.230.80">
    <property type="match status" value="1"/>
</dbReference>
<feature type="binding site" evidence="11">
    <location>
        <position position="41"/>
    </location>
    <ligand>
        <name>ATP</name>
        <dbReference type="ChEBI" id="CHEBI:30616"/>
    </ligand>
</feature>
<feature type="binding site" evidence="11">
    <location>
        <begin position="103"/>
        <end position="104"/>
    </location>
    <ligand>
        <name>ATP</name>
        <dbReference type="ChEBI" id="CHEBI:30616"/>
    </ligand>
</feature>
<dbReference type="InterPro" id="IPR003594">
    <property type="entry name" value="HATPase_dom"/>
</dbReference>
<feature type="binding site" evidence="11">
    <location>
        <position position="177"/>
    </location>
    <ligand>
        <name>ATP</name>
        <dbReference type="ChEBI" id="CHEBI:30616"/>
    </ligand>
</feature>
<dbReference type="OrthoDB" id="9802640at2"/>
<dbReference type="SUPFAM" id="SSF110942">
    <property type="entry name" value="HSP90 C-terminal domain"/>
    <property type="match status" value="1"/>
</dbReference>
<dbReference type="CDD" id="cd16927">
    <property type="entry name" value="HATPase_Hsp90-like"/>
    <property type="match status" value="1"/>
</dbReference>
<comment type="similarity">
    <text evidence="2 10">Belongs to the heat shock protein 90 family.</text>
</comment>
<evidence type="ECO:0000256" key="10">
    <source>
        <dbReference type="HAMAP-Rule" id="MF_00505"/>
    </source>
</evidence>
<dbReference type="NCBIfam" id="NF003555">
    <property type="entry name" value="PRK05218.1"/>
    <property type="match status" value="1"/>
</dbReference>
<dbReference type="GO" id="GO:0016887">
    <property type="term" value="F:ATP hydrolysis activity"/>
    <property type="evidence" value="ECO:0007669"/>
    <property type="project" value="InterPro"/>
</dbReference>
<evidence type="ECO:0000313" key="13">
    <source>
        <dbReference type="EMBL" id="RLK50868.1"/>
    </source>
</evidence>
<dbReference type="PIRSF" id="PIRSF002583">
    <property type="entry name" value="Hsp90"/>
    <property type="match status" value="1"/>
</dbReference>
<feature type="domain" description="Histidine kinase/HSP90-like ATPase" evidence="12">
    <location>
        <begin position="30"/>
        <end position="187"/>
    </location>
</feature>
<dbReference type="Pfam" id="PF00183">
    <property type="entry name" value="HSP90"/>
    <property type="match status" value="1"/>
</dbReference>
<comment type="caution">
    <text evidence="13">The sequence shown here is derived from an EMBL/GenBank/DDBJ whole genome shotgun (WGS) entry which is preliminary data.</text>
</comment>
<evidence type="ECO:0000256" key="9">
    <source>
        <dbReference type="ARBA" id="ARBA00070675"/>
    </source>
</evidence>
<feature type="region of interest" description="A; substrate-binding" evidence="10">
    <location>
        <begin position="1"/>
        <end position="348"/>
    </location>
</feature>
<dbReference type="InterPro" id="IPR001404">
    <property type="entry name" value="Hsp90_fam"/>
</dbReference>
<dbReference type="Pfam" id="PF02518">
    <property type="entry name" value="HATPase_c"/>
    <property type="match status" value="1"/>
</dbReference>
<dbReference type="InterPro" id="IPR036890">
    <property type="entry name" value="HATPase_C_sf"/>
</dbReference>
<dbReference type="SMART" id="SM00387">
    <property type="entry name" value="HATPase_c"/>
    <property type="match status" value="1"/>
</dbReference>
<accession>A0A498CEK6</accession>
<keyword evidence="5 10" id="KW-0067">ATP-binding</keyword>
<gene>
    <name evidence="10" type="primary">htpG</name>
    <name evidence="13" type="ORF">DFR31_0777</name>
</gene>
<dbReference type="GO" id="GO:0005524">
    <property type="term" value="F:ATP binding"/>
    <property type="evidence" value="ECO:0007669"/>
    <property type="project" value="UniProtKB-UniRule"/>
</dbReference>
<evidence type="ECO:0000256" key="6">
    <source>
        <dbReference type="ARBA" id="ARBA00023016"/>
    </source>
</evidence>
<dbReference type="FunFam" id="3.30.230.80:FF:000002">
    <property type="entry name" value="Molecular chaperone HtpG"/>
    <property type="match status" value="1"/>
</dbReference>
<feature type="binding site" evidence="11">
    <location>
        <position position="348"/>
    </location>
    <ligand>
        <name>ATP</name>
        <dbReference type="ChEBI" id="CHEBI:30616"/>
    </ligand>
</feature>
<dbReference type="Proteomes" id="UP000275461">
    <property type="component" value="Unassembled WGS sequence"/>
</dbReference>